<proteinExistence type="predicted"/>
<evidence type="ECO:0000256" key="1">
    <source>
        <dbReference type="ARBA" id="ARBA00022679"/>
    </source>
</evidence>
<dbReference type="InterPro" id="IPR001296">
    <property type="entry name" value="Glyco_trans_1"/>
</dbReference>
<name>A0ABP9M4K1_9MICO</name>
<comment type="caution">
    <text evidence="3">The sequence shown here is derived from an EMBL/GenBank/DDBJ whole genome shotgun (WGS) entry which is preliminary data.</text>
</comment>
<keyword evidence="1" id="KW-0808">Transferase</keyword>
<gene>
    <name evidence="3" type="ORF">GCM10025760_12610</name>
</gene>
<dbReference type="Gene3D" id="3.40.50.2000">
    <property type="entry name" value="Glycogen Phosphorylase B"/>
    <property type="match status" value="2"/>
</dbReference>
<dbReference type="Proteomes" id="UP001501407">
    <property type="component" value="Unassembled WGS sequence"/>
</dbReference>
<dbReference type="EMBL" id="BAABKZ010000001">
    <property type="protein sequence ID" value="GAA5089139.1"/>
    <property type="molecule type" value="Genomic_DNA"/>
</dbReference>
<organism evidence="3 4">
    <name type="scientific">Microbacterium yannicii</name>
    <dbReference type="NCBI Taxonomy" id="671622"/>
    <lineage>
        <taxon>Bacteria</taxon>
        <taxon>Bacillati</taxon>
        <taxon>Actinomycetota</taxon>
        <taxon>Actinomycetes</taxon>
        <taxon>Micrococcales</taxon>
        <taxon>Microbacteriaceae</taxon>
        <taxon>Microbacterium</taxon>
    </lineage>
</organism>
<dbReference type="PANTHER" id="PTHR12526:SF636">
    <property type="entry name" value="BLL3647 PROTEIN"/>
    <property type="match status" value="1"/>
</dbReference>
<protein>
    <recommendedName>
        <fullName evidence="2">Glycosyl transferase family 1 domain-containing protein</fullName>
    </recommendedName>
</protein>
<dbReference type="SUPFAM" id="SSF53756">
    <property type="entry name" value="UDP-Glycosyltransferase/glycogen phosphorylase"/>
    <property type="match status" value="1"/>
</dbReference>
<dbReference type="Pfam" id="PF00534">
    <property type="entry name" value="Glycos_transf_1"/>
    <property type="match status" value="1"/>
</dbReference>
<evidence type="ECO:0000313" key="3">
    <source>
        <dbReference type="EMBL" id="GAA5089139.1"/>
    </source>
</evidence>
<accession>A0ABP9M4K1</accession>
<sequence length="398" mass="42495">MVRPTRVLSLYEGFFAGGARILHSDVVSGLHAGGDQHHSVLAIASRTHREATVQRVEDDPRYHRLVGAGVRVSTLGRLGDGDSAGPDSFTDQQLRVAAEVVNSADLILSLKEQPLGILLALRSRGMMPAIPVAACLHRSDPRHSGAALGWLTDAAATGLLTATVSCAEATDRAYAHAGVTAESRYVIANGIDTDRFRAAGRADRQATRRGLGIPPNAPVIAYAARFDAMKDPGLFLRALAVHSRRHPGAHYVLCGAGMSWENAAFRALAAERGVPRTAHIHALGIRQDMPSIYQIADVVALTSAFGEASPLCLIEGAACGATPVTTNVGDAAAQVEGIGVVTPRDAETIAEVWQFVLRNRGAFRRRALAARPRLGRERMLTEYRAVTHDLLRREEVAA</sequence>
<reference evidence="4" key="1">
    <citation type="journal article" date="2019" name="Int. J. Syst. Evol. Microbiol.">
        <title>The Global Catalogue of Microorganisms (GCM) 10K type strain sequencing project: providing services to taxonomists for standard genome sequencing and annotation.</title>
        <authorList>
            <consortium name="The Broad Institute Genomics Platform"/>
            <consortium name="The Broad Institute Genome Sequencing Center for Infectious Disease"/>
            <person name="Wu L."/>
            <person name="Ma J."/>
        </authorList>
    </citation>
    <scope>NUCLEOTIDE SEQUENCE [LARGE SCALE GENOMIC DNA]</scope>
    <source>
        <strain evidence="4">JCM 18959</strain>
    </source>
</reference>
<keyword evidence="4" id="KW-1185">Reference proteome</keyword>
<dbReference type="PANTHER" id="PTHR12526">
    <property type="entry name" value="GLYCOSYLTRANSFERASE"/>
    <property type="match status" value="1"/>
</dbReference>
<evidence type="ECO:0000259" key="2">
    <source>
        <dbReference type="Pfam" id="PF00534"/>
    </source>
</evidence>
<feature type="domain" description="Glycosyl transferase family 1" evidence="2">
    <location>
        <begin position="203"/>
        <end position="362"/>
    </location>
</feature>
<dbReference type="RefSeq" id="WP_194413070.1">
    <property type="nucleotide sequence ID" value="NZ_BAABKZ010000001.1"/>
</dbReference>
<evidence type="ECO:0000313" key="4">
    <source>
        <dbReference type="Proteomes" id="UP001501407"/>
    </source>
</evidence>